<accession>A0A330GPQ4</accession>
<reference evidence="1 2" key="1">
    <citation type="submission" date="2018-07" db="EMBL/GenBank/DDBJ databases">
        <title>Diversity of Mesorhizobium strains in Brazil.</title>
        <authorList>
            <person name="Helene L.C.F."/>
            <person name="Dall'Agnol R."/>
            <person name="Delamuta J.R.M."/>
            <person name="Hungria M."/>
        </authorList>
    </citation>
    <scope>NUCLEOTIDE SEQUENCE [LARGE SCALE GENOMIC DNA]</scope>
    <source>
        <strain evidence="1 2">CNPSo 3140</strain>
    </source>
</reference>
<dbReference type="Proteomes" id="UP000251956">
    <property type="component" value="Unassembled WGS sequence"/>
</dbReference>
<proteinExistence type="predicted"/>
<comment type="caution">
    <text evidence="1">The sequence shown here is derived from an EMBL/GenBank/DDBJ whole genome shotgun (WGS) entry which is preliminary data.</text>
</comment>
<dbReference type="AlphaFoldDB" id="A0A330GPQ4"/>
<organism evidence="1 2">
    <name type="scientific">Mesorhizobium atlanticum</name>
    <dbReference type="NCBI Taxonomy" id="2233532"/>
    <lineage>
        <taxon>Bacteria</taxon>
        <taxon>Pseudomonadati</taxon>
        <taxon>Pseudomonadota</taxon>
        <taxon>Alphaproteobacteria</taxon>
        <taxon>Hyphomicrobiales</taxon>
        <taxon>Phyllobacteriaceae</taxon>
        <taxon>Mesorhizobium</taxon>
    </lineage>
</organism>
<dbReference type="EMBL" id="QMBQ01000007">
    <property type="protein sequence ID" value="RAZ73673.1"/>
    <property type="molecule type" value="Genomic_DNA"/>
</dbReference>
<protein>
    <submittedName>
        <fullName evidence="1">Uncharacterized protein</fullName>
    </submittedName>
</protein>
<keyword evidence="2" id="KW-1185">Reference proteome</keyword>
<sequence length="69" mass="7702">MGIVLKIWRQGFGHGCTYQYLIVVVKIVACFNRSPAANFRDFAAVWLGHYFAGHVTNQGRDANFGGKLL</sequence>
<evidence type="ECO:0000313" key="1">
    <source>
        <dbReference type="EMBL" id="RAZ73673.1"/>
    </source>
</evidence>
<gene>
    <name evidence="1" type="ORF">DPM35_22705</name>
</gene>
<evidence type="ECO:0000313" key="2">
    <source>
        <dbReference type="Proteomes" id="UP000251956"/>
    </source>
</evidence>
<name>A0A330GPQ4_9HYPH</name>